<reference evidence="2" key="2">
    <citation type="submission" date="2018-07" db="EMBL/GenBank/DDBJ databases">
        <authorList>
            <person name="Quirk P.G."/>
            <person name="Krulwich T.A."/>
        </authorList>
    </citation>
    <scope>NUCLEOTIDE SEQUENCE</scope>
</reference>
<name>A0A336L414_CULSO</name>
<dbReference type="AlphaFoldDB" id="A0A336L414"/>
<protein>
    <submittedName>
        <fullName evidence="1">CSON003996 protein</fullName>
    </submittedName>
</protein>
<gene>
    <name evidence="1" type="primary">CSON003996</name>
</gene>
<sequence length="73" mass="8248">MRRQMTNKSRGSLSLVLNQFSMENASWSSTAGNAIATATHNYDINLMKSIQLMLLDQNVHIFLYEAFKVPGKL</sequence>
<evidence type="ECO:0000313" key="1">
    <source>
        <dbReference type="EMBL" id="SSX12270.1"/>
    </source>
</evidence>
<dbReference type="EMBL" id="UFQT01001766">
    <property type="protein sequence ID" value="SSX31721.1"/>
    <property type="molecule type" value="Genomic_DNA"/>
</dbReference>
<evidence type="ECO:0000313" key="2">
    <source>
        <dbReference type="EMBL" id="SSX31721.1"/>
    </source>
</evidence>
<dbReference type="VEuPathDB" id="VectorBase:CSON003996"/>
<proteinExistence type="predicted"/>
<accession>A0A336L414</accession>
<organism evidence="1">
    <name type="scientific">Culicoides sonorensis</name>
    <name type="common">Biting midge</name>
    <dbReference type="NCBI Taxonomy" id="179676"/>
    <lineage>
        <taxon>Eukaryota</taxon>
        <taxon>Metazoa</taxon>
        <taxon>Ecdysozoa</taxon>
        <taxon>Arthropoda</taxon>
        <taxon>Hexapoda</taxon>
        <taxon>Insecta</taxon>
        <taxon>Pterygota</taxon>
        <taxon>Neoptera</taxon>
        <taxon>Endopterygota</taxon>
        <taxon>Diptera</taxon>
        <taxon>Nematocera</taxon>
        <taxon>Chironomoidea</taxon>
        <taxon>Ceratopogonidae</taxon>
        <taxon>Ceratopogoninae</taxon>
        <taxon>Culicoides</taxon>
        <taxon>Monoculicoides</taxon>
    </lineage>
</organism>
<dbReference type="EMBL" id="UFQS01001766">
    <property type="protein sequence ID" value="SSX12270.1"/>
    <property type="molecule type" value="Genomic_DNA"/>
</dbReference>
<reference evidence="1" key="1">
    <citation type="submission" date="2018-04" db="EMBL/GenBank/DDBJ databases">
        <authorList>
            <person name="Go L.Y."/>
            <person name="Mitchell J.A."/>
        </authorList>
    </citation>
    <scope>NUCLEOTIDE SEQUENCE</scope>
    <source>
        <tissue evidence="1">Whole organism</tissue>
    </source>
</reference>